<keyword evidence="8 11" id="KW-1133">Transmembrane helix</keyword>
<evidence type="ECO:0000313" key="14">
    <source>
        <dbReference type="EMBL" id="BCF90645.1"/>
    </source>
</evidence>
<dbReference type="EMBL" id="AP023175">
    <property type="protein sequence ID" value="BCF90645.1"/>
    <property type="molecule type" value="Genomic_DNA"/>
</dbReference>
<evidence type="ECO:0000256" key="5">
    <source>
        <dbReference type="ARBA" id="ARBA00022679"/>
    </source>
</evidence>
<evidence type="ECO:0000259" key="12">
    <source>
        <dbReference type="PROSITE" id="PS50109"/>
    </source>
</evidence>
<dbReference type="PANTHER" id="PTHR45436:SF5">
    <property type="entry name" value="SENSOR HISTIDINE KINASE TRCS"/>
    <property type="match status" value="1"/>
</dbReference>
<dbReference type="CDD" id="cd00082">
    <property type="entry name" value="HisKA"/>
    <property type="match status" value="1"/>
</dbReference>
<dbReference type="PANTHER" id="PTHR45436">
    <property type="entry name" value="SENSOR HISTIDINE KINASE YKOH"/>
    <property type="match status" value="1"/>
</dbReference>
<dbReference type="GO" id="GO:0005886">
    <property type="term" value="C:plasma membrane"/>
    <property type="evidence" value="ECO:0007669"/>
    <property type="project" value="TreeGrafter"/>
</dbReference>
<evidence type="ECO:0000313" key="15">
    <source>
        <dbReference type="Proteomes" id="UP000510888"/>
    </source>
</evidence>
<evidence type="ECO:0000256" key="7">
    <source>
        <dbReference type="ARBA" id="ARBA00022777"/>
    </source>
</evidence>
<dbReference type="InterPro" id="IPR003661">
    <property type="entry name" value="HisK_dim/P_dom"/>
</dbReference>
<dbReference type="InterPro" id="IPR036097">
    <property type="entry name" value="HisK_dim/P_sf"/>
</dbReference>
<evidence type="ECO:0000256" key="4">
    <source>
        <dbReference type="ARBA" id="ARBA00022553"/>
    </source>
</evidence>
<keyword evidence="10 11" id="KW-0472">Membrane</keyword>
<evidence type="ECO:0000256" key="8">
    <source>
        <dbReference type="ARBA" id="ARBA00022989"/>
    </source>
</evidence>
<protein>
    <recommendedName>
        <fullName evidence="3">histidine kinase</fullName>
        <ecNumber evidence="3">2.7.13.3</ecNumber>
    </recommendedName>
</protein>
<proteinExistence type="predicted"/>
<dbReference type="InterPro" id="IPR004358">
    <property type="entry name" value="Sig_transdc_His_kin-like_C"/>
</dbReference>
<dbReference type="InterPro" id="IPR003594">
    <property type="entry name" value="HATPase_dom"/>
</dbReference>
<dbReference type="InterPro" id="IPR036890">
    <property type="entry name" value="HATPase_C_sf"/>
</dbReference>
<dbReference type="InterPro" id="IPR003660">
    <property type="entry name" value="HAMP_dom"/>
</dbReference>
<dbReference type="KEGG" id="plad:PPGU16_37120"/>
<evidence type="ECO:0000256" key="11">
    <source>
        <dbReference type="SAM" id="Phobius"/>
    </source>
</evidence>
<evidence type="ECO:0000256" key="9">
    <source>
        <dbReference type="ARBA" id="ARBA00023012"/>
    </source>
</evidence>
<dbReference type="PROSITE" id="PS50109">
    <property type="entry name" value="HIS_KIN"/>
    <property type="match status" value="1"/>
</dbReference>
<dbReference type="Pfam" id="PF02518">
    <property type="entry name" value="HATPase_c"/>
    <property type="match status" value="1"/>
</dbReference>
<dbReference type="SUPFAM" id="SSF47384">
    <property type="entry name" value="Homodimeric domain of signal transducing histidine kinase"/>
    <property type="match status" value="1"/>
</dbReference>
<dbReference type="SMART" id="SM00387">
    <property type="entry name" value="HATPase_c"/>
    <property type="match status" value="1"/>
</dbReference>
<evidence type="ECO:0000256" key="2">
    <source>
        <dbReference type="ARBA" id="ARBA00004370"/>
    </source>
</evidence>
<keyword evidence="9" id="KW-0902">Two-component regulatory system</keyword>
<evidence type="ECO:0000259" key="13">
    <source>
        <dbReference type="PROSITE" id="PS50885"/>
    </source>
</evidence>
<evidence type="ECO:0000256" key="10">
    <source>
        <dbReference type="ARBA" id="ARBA00023136"/>
    </source>
</evidence>
<dbReference type="Pfam" id="PF00672">
    <property type="entry name" value="HAMP"/>
    <property type="match status" value="1"/>
</dbReference>
<dbReference type="SMART" id="SM00304">
    <property type="entry name" value="HAMP"/>
    <property type="match status" value="1"/>
</dbReference>
<dbReference type="PRINTS" id="PR00344">
    <property type="entry name" value="BCTRLSENSOR"/>
</dbReference>
<dbReference type="CDD" id="cd00075">
    <property type="entry name" value="HATPase"/>
    <property type="match status" value="1"/>
</dbReference>
<keyword evidence="5" id="KW-0808">Transferase</keyword>
<organism evidence="14 15">
    <name type="scientific">Paraburkholderia largidicola</name>
    <dbReference type="NCBI Taxonomy" id="3014751"/>
    <lineage>
        <taxon>Bacteria</taxon>
        <taxon>Pseudomonadati</taxon>
        <taxon>Pseudomonadota</taxon>
        <taxon>Betaproteobacteria</taxon>
        <taxon>Burkholderiales</taxon>
        <taxon>Burkholderiaceae</taxon>
        <taxon>Paraburkholderia</taxon>
    </lineage>
</organism>
<dbReference type="SUPFAM" id="SSF55874">
    <property type="entry name" value="ATPase domain of HSP90 chaperone/DNA topoisomerase II/histidine kinase"/>
    <property type="match status" value="1"/>
</dbReference>
<dbReference type="EC" id="2.7.13.3" evidence="3"/>
<evidence type="ECO:0000256" key="3">
    <source>
        <dbReference type="ARBA" id="ARBA00012438"/>
    </source>
</evidence>
<keyword evidence="7 14" id="KW-0418">Kinase</keyword>
<reference evidence="14 15" key="1">
    <citation type="journal article" date="2020" name="Genes (Basel)">
        <title>Genomic Comparison of Insect Gut Symbionts from Divergent Burkholderia Subclades.</title>
        <authorList>
            <person name="Takeshita K."/>
            <person name="Kikuchi Y."/>
        </authorList>
    </citation>
    <scope>NUCLEOTIDE SEQUENCE [LARGE SCALE GENOMIC DNA]</scope>
    <source>
        <strain evidence="14 15">PGU16</strain>
    </source>
</reference>
<dbReference type="Gene3D" id="3.30.565.10">
    <property type="entry name" value="Histidine kinase-like ATPase, C-terminal domain"/>
    <property type="match status" value="1"/>
</dbReference>
<dbReference type="SMART" id="SM00388">
    <property type="entry name" value="HisKA"/>
    <property type="match status" value="1"/>
</dbReference>
<feature type="transmembrane region" description="Helical" evidence="11">
    <location>
        <begin position="182"/>
        <end position="204"/>
    </location>
</feature>
<dbReference type="Pfam" id="PF00512">
    <property type="entry name" value="HisKA"/>
    <property type="match status" value="1"/>
</dbReference>
<dbReference type="GO" id="GO:0000155">
    <property type="term" value="F:phosphorelay sensor kinase activity"/>
    <property type="evidence" value="ECO:0007669"/>
    <property type="project" value="InterPro"/>
</dbReference>
<dbReference type="Gene3D" id="1.10.287.130">
    <property type="match status" value="1"/>
</dbReference>
<dbReference type="Gene3D" id="6.10.340.10">
    <property type="match status" value="1"/>
</dbReference>
<dbReference type="PROSITE" id="PS50885">
    <property type="entry name" value="HAMP"/>
    <property type="match status" value="1"/>
</dbReference>
<dbReference type="Proteomes" id="UP000510888">
    <property type="component" value="Chromosome 2"/>
</dbReference>
<dbReference type="RefSeq" id="WP_243460632.1">
    <property type="nucleotide sequence ID" value="NZ_AP023175.1"/>
</dbReference>
<keyword evidence="4" id="KW-0597">Phosphoprotein</keyword>
<sequence>MNLSLTQRLSLVFSILLLACCGASAWLQIRSSDLHEKEVIQSLSRDLASHIAHSPALSDDSNDGSRKEALREIFGQLMVVNPSVEVYLLDQSGHIEGDDAPAGHLKRMQVDVRPVREFIAGDPLPILGDDPRSVDGRKVFSAALLPHTGNRPPEYLYVVLQGEAHDALAARVAASSVLRTTLWSMAVVALLGLVAGLMAFGLITRPLRRLTDAMRKFDANGEPDTQPAIANAARLPPSNSRDEIATLESTFAQMAERIGQQWRALTRQDQERRELVANISHDLRTPLTSLHGYLETLSMKSDTLSDAERKRYLAIALGQSVKVGRLAQSLFELARLEHGNVQLALEDFSLVDLLQDVFQKFELSAEARHIALRAGIPPRLPNVTADLGMIERVLTNLLDNAIRHTPDAGAVDVDLAVRDGKVSVTVSDTGPGMSEEVRAGLFQRAFTSGGAHRGGLGLLIVQRMLQLHGSQIRLIERDGAGAAFCFELQPVGRVQKGGGWWRPCDARWLVVLGFRWHPGSGFGRAGGLVC</sequence>
<comment type="catalytic activity">
    <reaction evidence="1">
        <text>ATP + protein L-histidine = ADP + protein N-phospho-L-histidine.</text>
        <dbReference type="EC" id="2.7.13.3"/>
    </reaction>
</comment>
<dbReference type="AlphaFoldDB" id="A0A7I8BQ90"/>
<feature type="domain" description="Histidine kinase" evidence="12">
    <location>
        <begin position="278"/>
        <end position="492"/>
    </location>
</feature>
<dbReference type="InterPro" id="IPR050428">
    <property type="entry name" value="TCS_sensor_his_kinase"/>
</dbReference>
<dbReference type="CDD" id="cd06225">
    <property type="entry name" value="HAMP"/>
    <property type="match status" value="1"/>
</dbReference>
<keyword evidence="15" id="KW-1185">Reference proteome</keyword>
<dbReference type="FunFam" id="1.10.287.130:FF:000001">
    <property type="entry name" value="Two-component sensor histidine kinase"/>
    <property type="match status" value="1"/>
</dbReference>
<dbReference type="InterPro" id="IPR005467">
    <property type="entry name" value="His_kinase_dom"/>
</dbReference>
<comment type="subcellular location">
    <subcellularLocation>
        <location evidence="2">Membrane</location>
    </subcellularLocation>
</comment>
<accession>A0A7I8BQ90</accession>
<evidence type="ECO:0000256" key="6">
    <source>
        <dbReference type="ARBA" id="ARBA00022692"/>
    </source>
</evidence>
<keyword evidence="6 11" id="KW-0812">Transmembrane</keyword>
<name>A0A7I8BQ90_9BURK</name>
<gene>
    <name evidence="14" type="ORF">PPGU16_37120</name>
</gene>
<evidence type="ECO:0000256" key="1">
    <source>
        <dbReference type="ARBA" id="ARBA00000085"/>
    </source>
</evidence>
<feature type="domain" description="HAMP" evidence="13">
    <location>
        <begin position="201"/>
        <end position="263"/>
    </location>
</feature>